<feature type="compositionally biased region" description="Polar residues" evidence="1">
    <location>
        <begin position="80"/>
        <end position="90"/>
    </location>
</feature>
<feature type="compositionally biased region" description="Polar residues" evidence="1">
    <location>
        <begin position="755"/>
        <end position="768"/>
    </location>
</feature>
<gene>
    <name evidence="2" type="ORF">PV09_07859</name>
</gene>
<reference evidence="2 3" key="1">
    <citation type="submission" date="2015-01" db="EMBL/GenBank/DDBJ databases">
        <title>The Genome Sequence of Ochroconis gallopava CBS43764.</title>
        <authorList>
            <consortium name="The Broad Institute Genomics Platform"/>
            <person name="Cuomo C."/>
            <person name="de Hoog S."/>
            <person name="Gorbushina A."/>
            <person name="Stielow B."/>
            <person name="Teixiera M."/>
            <person name="Abouelleil A."/>
            <person name="Chapman S.B."/>
            <person name="Priest M."/>
            <person name="Young S.K."/>
            <person name="Wortman J."/>
            <person name="Nusbaum C."/>
            <person name="Birren B."/>
        </authorList>
    </citation>
    <scope>NUCLEOTIDE SEQUENCE [LARGE SCALE GENOMIC DNA]</scope>
    <source>
        <strain evidence="2 3">CBS 43764</strain>
    </source>
</reference>
<feature type="region of interest" description="Disordered" evidence="1">
    <location>
        <begin position="341"/>
        <end position="372"/>
    </location>
</feature>
<feature type="compositionally biased region" description="Acidic residues" evidence="1">
    <location>
        <begin position="1048"/>
        <end position="1061"/>
    </location>
</feature>
<evidence type="ECO:0000313" key="3">
    <source>
        <dbReference type="Proteomes" id="UP000053259"/>
    </source>
</evidence>
<accession>A0A0D2A2S1</accession>
<feature type="compositionally biased region" description="Polar residues" evidence="1">
    <location>
        <begin position="540"/>
        <end position="560"/>
    </location>
</feature>
<proteinExistence type="predicted"/>
<keyword evidence="3" id="KW-1185">Reference proteome</keyword>
<feature type="compositionally biased region" description="Polar residues" evidence="1">
    <location>
        <begin position="827"/>
        <end position="836"/>
    </location>
</feature>
<organism evidence="2 3">
    <name type="scientific">Verruconis gallopava</name>
    <dbReference type="NCBI Taxonomy" id="253628"/>
    <lineage>
        <taxon>Eukaryota</taxon>
        <taxon>Fungi</taxon>
        <taxon>Dikarya</taxon>
        <taxon>Ascomycota</taxon>
        <taxon>Pezizomycotina</taxon>
        <taxon>Dothideomycetes</taxon>
        <taxon>Pleosporomycetidae</taxon>
        <taxon>Venturiales</taxon>
        <taxon>Sympoventuriaceae</taxon>
        <taxon>Verruconis</taxon>
    </lineage>
</organism>
<feature type="region of interest" description="Disordered" evidence="1">
    <location>
        <begin position="612"/>
        <end position="639"/>
    </location>
</feature>
<feature type="region of interest" description="Disordered" evidence="1">
    <location>
        <begin position="1014"/>
        <end position="1076"/>
    </location>
</feature>
<dbReference type="HOGENOM" id="CLU_275475_0_0_1"/>
<feature type="compositionally biased region" description="Basic residues" evidence="1">
    <location>
        <begin position="837"/>
        <end position="851"/>
    </location>
</feature>
<evidence type="ECO:0000313" key="2">
    <source>
        <dbReference type="EMBL" id="KIW00675.1"/>
    </source>
</evidence>
<feature type="compositionally biased region" description="Polar residues" evidence="1">
    <location>
        <begin position="616"/>
        <end position="630"/>
    </location>
</feature>
<feature type="region of interest" description="Disordered" evidence="1">
    <location>
        <begin position="825"/>
        <end position="867"/>
    </location>
</feature>
<feature type="region of interest" description="Disordered" evidence="1">
    <location>
        <begin position="535"/>
        <end position="560"/>
    </location>
</feature>
<feature type="region of interest" description="Disordered" evidence="1">
    <location>
        <begin position="69"/>
        <end position="98"/>
    </location>
</feature>
<evidence type="ECO:0000256" key="1">
    <source>
        <dbReference type="SAM" id="MobiDB-lite"/>
    </source>
</evidence>
<feature type="region of interest" description="Disordered" evidence="1">
    <location>
        <begin position="13"/>
        <end position="56"/>
    </location>
</feature>
<feature type="compositionally biased region" description="Basic and acidic residues" evidence="1">
    <location>
        <begin position="31"/>
        <end position="56"/>
    </location>
</feature>
<name>A0A0D2A2S1_9PEZI</name>
<feature type="compositionally biased region" description="Polar residues" evidence="1">
    <location>
        <begin position="723"/>
        <end position="743"/>
    </location>
</feature>
<dbReference type="RefSeq" id="XP_016210544.1">
    <property type="nucleotide sequence ID" value="XM_016361684.1"/>
</dbReference>
<dbReference type="GeneID" id="27315832"/>
<feature type="compositionally biased region" description="Acidic residues" evidence="1">
    <location>
        <begin position="346"/>
        <end position="356"/>
    </location>
</feature>
<dbReference type="EMBL" id="KN847561">
    <property type="protein sequence ID" value="KIW00675.1"/>
    <property type="molecule type" value="Genomic_DNA"/>
</dbReference>
<feature type="region of interest" description="Disordered" evidence="1">
    <location>
        <begin position="700"/>
        <end position="784"/>
    </location>
</feature>
<protein>
    <submittedName>
        <fullName evidence="2">Uncharacterized protein</fullName>
    </submittedName>
</protein>
<dbReference type="AlphaFoldDB" id="A0A0D2A2S1"/>
<dbReference type="InParanoid" id="A0A0D2A2S1"/>
<dbReference type="Proteomes" id="UP000053259">
    <property type="component" value="Unassembled WGS sequence"/>
</dbReference>
<sequence length="1159" mass="128341">MVESFSNQLWLKVKRQAEEKKKRGKSFMQGARKDSGNVDTREKEEADRGSKNEEKIALVEVGDSALQSFGDKSKGRRKLQTSLSKIAPSTRSDHDERCLTPDCSATQSESKEARLKRVLDAVDLDTDFSARMAKVTRIAMPAGQTQTEVICASSEDKLGFEESIHARPKLGGTLKLSCEQKRQMYAVERRASQGPKKQDPAATNCSQLKKLELKQKPRLCPEVSANLDVISQTGPQAFQPLVNISSILIAEEKIPENGDTEDKDLTVNNLAPHTAKSPEVFETGSTVVNAENRDPSNNDHYESVITEIECSERTNFVSREATIHPAAEISVNSSDIPTPIGSSEWLENDDDDDDNAFNDATSTISDGHWPRGMEKNPFSGIVEENQGRQIGDRSPTLIITDSSAHLMDTELDDFFSNSPVIAADDISARYILDTVASPITLGRTSLTRHSAAQESAATQVDAVNSVGDSPRKRQAITDDNWQDSVAEACTQSDSEACPMPTNIANRSLENPALFDSVAALDSNQPAKAVSTHLASRKFSTRPQTALQNNLSGPVENSTSNAVPRVTKITKNTAERPELPPLSTGSSDFSINGQPKMCTSVLAKEQKHIENFGAIESSESQSTKLDKQFNNPEAEGKRSISYESQTLPPLCKLRKLRSSHPAWAIVKSYLERGITEPKHLQFLTSNQEELTEILEIKEQKEGKRKKNKCVSTEQNVHAAANPRSLYSNEMATETALAESQTNSKSSKRDDNGRLQGKQTCSRAFQSSRSNDVDVGTGAANDISSIENDSAEYESLGGRVPHPIAHETSGFSGWSSFAEPVRSRANCLASGTSPSSPQRNRRVCGTKRTKSKATRKDLKPSNARENYGEEAFSEAEAVNSRSLEVSPITGSREMHFVYSVKRKQWSVEEDESDADWFSVQEPAYYSIDLANDAAMKETRHVRHGMSLRWSSDEQGEFKYESGMLQWFIRVPQGFIRIKVERTMRFNELGTSPGHTAGWLSTRVWWIKKKTWVSRPRDAQPSALPAANASSDEDDLGSLFKEPVEEKKDQDGEENGDEEEDEEERCSLISESEEQHPDGVWTVQDHANRVAGRWMLDALFDPKSARIDVVNGRFERGREIERWCDELEREGANLEASAVLNGGARKVSIWVAETRVNGPRNV</sequence>
<dbReference type="VEuPathDB" id="FungiDB:PV09_07859"/>